<gene>
    <name evidence="4" type="ORF">SAMN04488135_102416</name>
</gene>
<dbReference type="Gene3D" id="1.10.4100.10">
    <property type="entry name" value="2-methylcitrate dehydratase PrpD"/>
    <property type="match status" value="1"/>
</dbReference>
<dbReference type="InterPro" id="IPR036148">
    <property type="entry name" value="MmgE/PrpD_sf"/>
</dbReference>
<accession>A0A1M5QXW5</accession>
<dbReference type="InterPro" id="IPR042183">
    <property type="entry name" value="MmgE/PrpD_sf_1"/>
</dbReference>
<dbReference type="InterPro" id="IPR005656">
    <property type="entry name" value="MmgE_PrpD"/>
</dbReference>
<evidence type="ECO:0000259" key="2">
    <source>
        <dbReference type="Pfam" id="PF03972"/>
    </source>
</evidence>
<dbReference type="AlphaFoldDB" id="A0A1M5QXW5"/>
<dbReference type="PANTHER" id="PTHR16943">
    <property type="entry name" value="2-METHYLCITRATE DEHYDRATASE-RELATED"/>
    <property type="match status" value="1"/>
</dbReference>
<evidence type="ECO:0000313" key="4">
    <source>
        <dbReference type="EMBL" id="SHH18995.1"/>
    </source>
</evidence>
<dbReference type="Proteomes" id="UP000184226">
    <property type="component" value="Unassembled WGS sequence"/>
</dbReference>
<evidence type="ECO:0000313" key="5">
    <source>
        <dbReference type="Proteomes" id="UP000184226"/>
    </source>
</evidence>
<evidence type="ECO:0000256" key="1">
    <source>
        <dbReference type="ARBA" id="ARBA00006174"/>
    </source>
</evidence>
<dbReference type="Pfam" id="PF03972">
    <property type="entry name" value="MmgE_PrpD_N"/>
    <property type="match status" value="1"/>
</dbReference>
<dbReference type="InterPro" id="IPR045337">
    <property type="entry name" value="MmgE_PrpD_C"/>
</dbReference>
<comment type="similarity">
    <text evidence="1">Belongs to the PrpD family.</text>
</comment>
<name>A0A1M5QXW5_9BURK</name>
<dbReference type="InterPro" id="IPR045336">
    <property type="entry name" value="MmgE_PrpD_N"/>
</dbReference>
<dbReference type="SUPFAM" id="SSF103378">
    <property type="entry name" value="2-methylcitrate dehydratase PrpD"/>
    <property type="match status" value="1"/>
</dbReference>
<keyword evidence="5" id="KW-1185">Reference proteome</keyword>
<dbReference type="OrthoDB" id="9797528at2"/>
<dbReference type="EMBL" id="FQXE01000002">
    <property type="protein sequence ID" value="SHH18995.1"/>
    <property type="molecule type" value="Genomic_DNA"/>
</dbReference>
<sequence length="457" mass="47203">MTGEKVTPAAGGLTATLAARAVSLRYAQLPEEVRTVAQDCLVDWLGCALGALGEPVSQIVAEVALEEGGHGQATVIGRAEPATLMQAALINGAVSHALDYDDVNLTVPGHMSVAILPALLALAEQRNAGAAEFLAAFVSGYETACRVGALVEPAHYANGFHATATIGSLGAAVACAHLLGLDAEQTAHALGVAATQASGLKAMFGTMAKPLHAGLAAQAGLRAASLAQKGFVSRADVLECPQGFAQVHGSDFHPEAALAQPPGGFHLLGNLFKFHAACYSTHSTIEAIMALREQHGLHAASVRGIHVLAGEGCRICNIQQPATAMEAKFSLRATAAFAVLGMPTHDLDCWSRVAEPEVVSMLNRVHIELVPGMSLSESVVTVTLEDGRALRQAFDCGIPMADKSAQSARVRSKFAALAEPVLGIARLDSVLAALAQLEQAGGIAALARTLRVRLAQV</sequence>
<feature type="domain" description="MmgE/PrpD C-terminal" evidence="3">
    <location>
        <begin position="275"/>
        <end position="425"/>
    </location>
</feature>
<protein>
    <submittedName>
        <fullName evidence="4">2-methylcitrate dehydratase PrpD</fullName>
    </submittedName>
</protein>
<dbReference type="PANTHER" id="PTHR16943:SF8">
    <property type="entry name" value="2-METHYLCITRATE DEHYDRATASE"/>
    <property type="match status" value="1"/>
</dbReference>
<proteinExistence type="inferred from homology"/>
<organism evidence="4 5">
    <name type="scientific">Pollutimonas bauzanensis</name>
    <dbReference type="NCBI Taxonomy" id="658167"/>
    <lineage>
        <taxon>Bacteria</taxon>
        <taxon>Pseudomonadati</taxon>
        <taxon>Pseudomonadota</taxon>
        <taxon>Betaproteobacteria</taxon>
        <taxon>Burkholderiales</taxon>
        <taxon>Alcaligenaceae</taxon>
        <taxon>Pollutimonas</taxon>
    </lineage>
</organism>
<dbReference type="STRING" id="658167.SAMN04488135_102416"/>
<dbReference type="GO" id="GO:0016829">
    <property type="term" value="F:lyase activity"/>
    <property type="evidence" value="ECO:0007669"/>
    <property type="project" value="InterPro"/>
</dbReference>
<reference evidence="4 5" key="1">
    <citation type="submission" date="2016-11" db="EMBL/GenBank/DDBJ databases">
        <authorList>
            <person name="Jaros S."/>
            <person name="Januszkiewicz K."/>
            <person name="Wedrychowicz H."/>
        </authorList>
    </citation>
    <scope>NUCLEOTIDE SEQUENCE [LARGE SCALE GENOMIC DNA]</scope>
    <source>
        <strain evidence="4 5">CGMCC 1.10190</strain>
    </source>
</reference>
<dbReference type="Pfam" id="PF19305">
    <property type="entry name" value="MmgE_PrpD_C"/>
    <property type="match status" value="1"/>
</dbReference>
<dbReference type="InterPro" id="IPR042188">
    <property type="entry name" value="MmgE/PrpD_sf_2"/>
</dbReference>
<feature type="domain" description="MmgE/PrpD N-terminal" evidence="2">
    <location>
        <begin position="16"/>
        <end position="254"/>
    </location>
</feature>
<dbReference type="RefSeq" id="WP_073102031.1">
    <property type="nucleotide sequence ID" value="NZ_FQXE01000002.1"/>
</dbReference>
<evidence type="ECO:0000259" key="3">
    <source>
        <dbReference type="Pfam" id="PF19305"/>
    </source>
</evidence>
<dbReference type="Gene3D" id="3.30.1330.120">
    <property type="entry name" value="2-methylcitrate dehydratase PrpD"/>
    <property type="match status" value="1"/>
</dbReference>